<evidence type="ECO:0000313" key="11">
    <source>
        <dbReference type="Proteomes" id="UP001387100"/>
    </source>
</evidence>
<feature type="region of interest" description="Disordered" evidence="8">
    <location>
        <begin position="1"/>
        <end position="42"/>
    </location>
</feature>
<reference evidence="10 11" key="1">
    <citation type="journal article" date="2017" name="Int. J. Syst. Evol. Microbiol.">
        <title>Pseudokineococcus basanitobsidens sp. nov., isolated from volcanic rock.</title>
        <authorList>
            <person name="Lee D.W."/>
            <person name="Park M.Y."/>
            <person name="Kim J.J."/>
            <person name="Kim B.S."/>
        </authorList>
    </citation>
    <scope>NUCLEOTIDE SEQUENCE [LARGE SCALE GENOMIC DNA]</scope>
    <source>
        <strain evidence="10 11">DSM 103726</strain>
    </source>
</reference>
<evidence type="ECO:0000256" key="5">
    <source>
        <dbReference type="ARBA" id="ARBA00022692"/>
    </source>
</evidence>
<feature type="transmembrane region" description="Helical" evidence="9">
    <location>
        <begin position="71"/>
        <end position="92"/>
    </location>
</feature>
<feature type="transmembrane region" description="Helical" evidence="9">
    <location>
        <begin position="98"/>
        <end position="119"/>
    </location>
</feature>
<proteinExistence type="inferred from homology"/>
<keyword evidence="4" id="KW-1003">Cell membrane</keyword>
<feature type="transmembrane region" description="Helical" evidence="9">
    <location>
        <begin position="304"/>
        <end position="323"/>
    </location>
</feature>
<dbReference type="Proteomes" id="UP001387100">
    <property type="component" value="Unassembled WGS sequence"/>
</dbReference>
<comment type="similarity">
    <text evidence="2">Belongs to the autoinducer-2 exporter (AI-2E) (TC 2.A.86) family.</text>
</comment>
<keyword evidence="6 9" id="KW-1133">Transmembrane helix</keyword>
<gene>
    <name evidence="10" type="ORF">WDZ17_06785</name>
</gene>
<sequence length="456" mass="47535">MSLLQRLRGGSARGGQDPRPDESPSADDASPPSRGQEEEDQGGLGAVVEVRSPQARQSTRFSRLERAATSVALWVLRVLAIVAGLVLVFVVLRELWSIVLPVVLALILSTVLWPVVKLLRRVMPAALAAAIALVVFLGAIVGIFAFLIPRVVDQASGLTQQVVNGFETLQQTVTDATENGILGIGGDQISTWIDDGLQRLQSNAQSIASSVGGGVVSGLTSLGSALITLLLVLVLTFFFTKDGPKFLPWLHLWSGAKVADHVDELLSRVWSTLQGYIFSQAAVALVDAVFIGLGLLVIGVPFAFPLAVLVFFAAFIPIVGAVATGALATLVALVSLGWPQALATLAVVLLVQQLEGNVLQPLLVGKTLALHPAVVILAVTAGGTIAGIIGAFLAVPLAAVGTVVFRYVREGVLGEDPAHGDGGSPPLTKELSEKVEEKADAGEDPREAVADATPRG</sequence>
<keyword evidence="5 9" id="KW-0812">Transmembrane</keyword>
<dbReference type="EMBL" id="JBBIAA010000005">
    <property type="protein sequence ID" value="MEJ5945001.1"/>
    <property type="molecule type" value="Genomic_DNA"/>
</dbReference>
<feature type="region of interest" description="Disordered" evidence="8">
    <location>
        <begin position="416"/>
        <end position="456"/>
    </location>
</feature>
<organism evidence="10 11">
    <name type="scientific">Pseudokineococcus basanitobsidens</name>
    <dbReference type="NCBI Taxonomy" id="1926649"/>
    <lineage>
        <taxon>Bacteria</taxon>
        <taxon>Bacillati</taxon>
        <taxon>Actinomycetota</taxon>
        <taxon>Actinomycetes</taxon>
        <taxon>Kineosporiales</taxon>
        <taxon>Kineosporiaceae</taxon>
        <taxon>Pseudokineococcus</taxon>
    </lineage>
</organism>
<protein>
    <submittedName>
        <fullName evidence="10">AI-2E family transporter</fullName>
    </submittedName>
</protein>
<feature type="transmembrane region" description="Helical" evidence="9">
    <location>
        <begin position="330"/>
        <end position="354"/>
    </location>
</feature>
<comment type="caution">
    <text evidence="10">The sequence shown here is derived from an EMBL/GenBank/DDBJ whole genome shotgun (WGS) entry which is preliminary data.</text>
</comment>
<evidence type="ECO:0000256" key="4">
    <source>
        <dbReference type="ARBA" id="ARBA00022475"/>
    </source>
</evidence>
<keyword evidence="3" id="KW-0813">Transport</keyword>
<evidence type="ECO:0000256" key="6">
    <source>
        <dbReference type="ARBA" id="ARBA00022989"/>
    </source>
</evidence>
<feature type="transmembrane region" description="Helical" evidence="9">
    <location>
        <begin position="276"/>
        <end position="298"/>
    </location>
</feature>
<dbReference type="PANTHER" id="PTHR21716">
    <property type="entry name" value="TRANSMEMBRANE PROTEIN"/>
    <property type="match status" value="1"/>
</dbReference>
<keyword evidence="11" id="KW-1185">Reference proteome</keyword>
<evidence type="ECO:0000256" key="7">
    <source>
        <dbReference type="ARBA" id="ARBA00023136"/>
    </source>
</evidence>
<feature type="transmembrane region" description="Helical" evidence="9">
    <location>
        <begin position="219"/>
        <end position="239"/>
    </location>
</feature>
<keyword evidence="7 9" id="KW-0472">Membrane</keyword>
<evidence type="ECO:0000313" key="10">
    <source>
        <dbReference type="EMBL" id="MEJ5945001.1"/>
    </source>
</evidence>
<comment type="subcellular location">
    <subcellularLocation>
        <location evidence="1">Cell membrane</location>
        <topology evidence="1">Multi-pass membrane protein</topology>
    </subcellularLocation>
</comment>
<evidence type="ECO:0000256" key="9">
    <source>
        <dbReference type="SAM" id="Phobius"/>
    </source>
</evidence>
<dbReference type="InterPro" id="IPR002549">
    <property type="entry name" value="AI-2E-like"/>
</dbReference>
<feature type="transmembrane region" description="Helical" evidence="9">
    <location>
        <begin position="126"/>
        <end position="148"/>
    </location>
</feature>
<dbReference type="RefSeq" id="WP_339574386.1">
    <property type="nucleotide sequence ID" value="NZ_JBBIAA010000005.1"/>
</dbReference>
<name>A0ABU8RJ30_9ACTN</name>
<feature type="compositionally biased region" description="Basic and acidic residues" evidence="8">
    <location>
        <begin position="430"/>
        <end position="449"/>
    </location>
</feature>
<dbReference type="Pfam" id="PF01594">
    <property type="entry name" value="AI-2E_transport"/>
    <property type="match status" value="1"/>
</dbReference>
<dbReference type="PANTHER" id="PTHR21716:SF53">
    <property type="entry name" value="PERMEASE PERM-RELATED"/>
    <property type="match status" value="1"/>
</dbReference>
<evidence type="ECO:0000256" key="2">
    <source>
        <dbReference type="ARBA" id="ARBA00009773"/>
    </source>
</evidence>
<accession>A0ABU8RJ30</accession>
<feature type="transmembrane region" description="Helical" evidence="9">
    <location>
        <begin position="374"/>
        <end position="400"/>
    </location>
</feature>
<evidence type="ECO:0000256" key="8">
    <source>
        <dbReference type="SAM" id="MobiDB-lite"/>
    </source>
</evidence>
<evidence type="ECO:0000256" key="1">
    <source>
        <dbReference type="ARBA" id="ARBA00004651"/>
    </source>
</evidence>
<evidence type="ECO:0000256" key="3">
    <source>
        <dbReference type="ARBA" id="ARBA00022448"/>
    </source>
</evidence>